<comment type="function">
    <text evidence="7">Catalyzes the anaerobic formation of alpha-ketobutyrate and ammonia from threonine in a two-step reaction. The first step involved a dehydration of threonine and a production of enamine intermediates (aminocrotonate), which tautomerizes to its imine form (iminobutyrate). Both intermediates are unstable and short-lived. The second step is the nonenzymatic hydrolysis of the enamine/imine intermediates to form 2-ketobutyrate and free ammonia. In the low water environment of the cell, the second step is accelerated by RidA.</text>
</comment>
<dbReference type="GO" id="GO:0006565">
    <property type="term" value="P:L-serine catabolic process"/>
    <property type="evidence" value="ECO:0007669"/>
    <property type="project" value="TreeGrafter"/>
</dbReference>
<dbReference type="InterPro" id="IPR001926">
    <property type="entry name" value="TrpB-like_PALP"/>
</dbReference>
<dbReference type="EMBL" id="NFHM01000021">
    <property type="protein sequence ID" value="OUN41186.1"/>
    <property type="molecule type" value="Genomic_DNA"/>
</dbReference>
<gene>
    <name evidence="10" type="ORF">B5G26_12140</name>
</gene>
<dbReference type="GO" id="GO:0009097">
    <property type="term" value="P:isoleucine biosynthetic process"/>
    <property type="evidence" value="ECO:0007669"/>
    <property type="project" value="TreeGrafter"/>
</dbReference>
<feature type="domain" description="Tryptophan synthase beta chain-like PALP" evidence="9">
    <location>
        <begin position="23"/>
        <end position="313"/>
    </location>
</feature>
<comment type="cofactor">
    <cofactor evidence="2">
        <name>pyridoxal 5'-phosphate</name>
        <dbReference type="ChEBI" id="CHEBI:597326"/>
    </cofactor>
</comment>
<dbReference type="CDD" id="cd01562">
    <property type="entry name" value="Thr-dehyd"/>
    <property type="match status" value="1"/>
</dbReference>
<evidence type="ECO:0000256" key="2">
    <source>
        <dbReference type="ARBA" id="ARBA00001933"/>
    </source>
</evidence>
<reference evidence="11" key="1">
    <citation type="submission" date="2017-04" db="EMBL/GenBank/DDBJ databases">
        <title>Function of individual gut microbiota members based on whole genome sequencing of pure cultures obtained from chicken caecum.</title>
        <authorList>
            <person name="Medvecky M."/>
            <person name="Cejkova D."/>
            <person name="Polansky O."/>
            <person name="Karasova D."/>
            <person name="Kubasova T."/>
            <person name="Cizek A."/>
            <person name="Rychlik I."/>
        </authorList>
    </citation>
    <scope>NUCLEOTIDE SEQUENCE [LARGE SCALE GENOMIC DNA]</scope>
    <source>
        <strain evidence="11">An75</strain>
    </source>
</reference>
<dbReference type="GO" id="GO:0003941">
    <property type="term" value="F:L-serine ammonia-lyase activity"/>
    <property type="evidence" value="ECO:0007669"/>
    <property type="project" value="TreeGrafter"/>
</dbReference>
<dbReference type="Pfam" id="PF00291">
    <property type="entry name" value="PALP"/>
    <property type="match status" value="1"/>
</dbReference>
<dbReference type="Proteomes" id="UP000195455">
    <property type="component" value="Unassembled WGS sequence"/>
</dbReference>
<dbReference type="AlphaFoldDB" id="A0A1Y3TX93"/>
<evidence type="ECO:0000256" key="3">
    <source>
        <dbReference type="ARBA" id="ARBA00010869"/>
    </source>
</evidence>
<evidence type="ECO:0000256" key="1">
    <source>
        <dbReference type="ARBA" id="ARBA00001274"/>
    </source>
</evidence>
<dbReference type="Gene3D" id="3.40.50.1100">
    <property type="match status" value="2"/>
</dbReference>
<dbReference type="InterPro" id="IPR050147">
    <property type="entry name" value="Ser/Thr_Dehydratase"/>
</dbReference>
<dbReference type="InterPro" id="IPR036052">
    <property type="entry name" value="TrpB-like_PALP_sf"/>
</dbReference>
<keyword evidence="6" id="KW-0456">Lyase</keyword>
<dbReference type="RefSeq" id="WP_087989817.1">
    <property type="nucleotide sequence ID" value="NZ_NFHM01000021.1"/>
</dbReference>
<proteinExistence type="inferred from homology"/>
<protein>
    <recommendedName>
        <fullName evidence="4">threonine ammonia-lyase</fullName>
        <ecNumber evidence="4">4.3.1.19</ecNumber>
    </recommendedName>
    <alternativeName>
        <fullName evidence="8">Threonine deaminase</fullName>
    </alternativeName>
</protein>
<dbReference type="FunFam" id="3.40.50.1100:FF:000005">
    <property type="entry name" value="Threonine dehydratase catabolic"/>
    <property type="match status" value="1"/>
</dbReference>
<dbReference type="GO" id="GO:0006567">
    <property type="term" value="P:L-threonine catabolic process"/>
    <property type="evidence" value="ECO:0007669"/>
    <property type="project" value="TreeGrafter"/>
</dbReference>
<evidence type="ECO:0000256" key="7">
    <source>
        <dbReference type="ARBA" id="ARBA00025527"/>
    </source>
</evidence>
<evidence type="ECO:0000256" key="6">
    <source>
        <dbReference type="ARBA" id="ARBA00023239"/>
    </source>
</evidence>
<evidence type="ECO:0000256" key="5">
    <source>
        <dbReference type="ARBA" id="ARBA00022898"/>
    </source>
</evidence>
<evidence type="ECO:0000259" key="9">
    <source>
        <dbReference type="Pfam" id="PF00291"/>
    </source>
</evidence>
<organism evidence="10 11">
    <name type="scientific">Anaerotignum lactatifermentans</name>
    <dbReference type="NCBI Taxonomy" id="160404"/>
    <lineage>
        <taxon>Bacteria</taxon>
        <taxon>Bacillati</taxon>
        <taxon>Bacillota</taxon>
        <taxon>Clostridia</taxon>
        <taxon>Lachnospirales</taxon>
        <taxon>Anaerotignaceae</taxon>
        <taxon>Anaerotignum</taxon>
    </lineage>
</organism>
<name>A0A1Y3TX93_9FIRM</name>
<comment type="caution">
    <text evidence="10">The sequence shown here is derived from an EMBL/GenBank/DDBJ whole genome shotgun (WGS) entry which is preliminary data.</text>
</comment>
<keyword evidence="5" id="KW-0663">Pyridoxal phosphate</keyword>
<dbReference type="EC" id="4.3.1.19" evidence="4"/>
<dbReference type="PANTHER" id="PTHR48078">
    <property type="entry name" value="THREONINE DEHYDRATASE, MITOCHONDRIAL-RELATED"/>
    <property type="match status" value="1"/>
</dbReference>
<sequence length="333" mass="36190">MQIEGRVKDITARDFWAAKKRIKPYVTRTPLIYSKALSDITKANVYIKAENLQAIGAFKVRGAANKLLSISEEQKAIGVSTFSTGNHGMAVAYMANRLGIPAQICMSRYVPQVKVDAIGQWNPTIKQDWETQDEAQKYCEELQEKEGVMIIPPFDDKYILCGQGTIGLEIIEDLPEVDTIIAPLSGGGLLSGISLSSKMSVPDIKVIGTCMFGGAAMVESLKVGKPIEVPEDTTFADSLLGGIGLDNKYTFDIVKDYVDEIHQIAEEEIAKGIEFVLEKHRMLIEGASATGIAYALQPGTIEEGSNVVIVTTGCGISREWLDLVLAGKTLDGR</sequence>
<dbReference type="GO" id="GO:0004794">
    <property type="term" value="F:threonine deaminase activity"/>
    <property type="evidence" value="ECO:0007669"/>
    <property type="project" value="UniProtKB-EC"/>
</dbReference>
<evidence type="ECO:0000313" key="11">
    <source>
        <dbReference type="Proteomes" id="UP000195455"/>
    </source>
</evidence>
<evidence type="ECO:0000313" key="10">
    <source>
        <dbReference type="EMBL" id="OUN41186.1"/>
    </source>
</evidence>
<comment type="similarity">
    <text evidence="3">Belongs to the serine/threonine dehydratase family.</text>
</comment>
<evidence type="ECO:0000256" key="4">
    <source>
        <dbReference type="ARBA" id="ARBA00012096"/>
    </source>
</evidence>
<accession>A0A1Y3TX93</accession>
<dbReference type="PANTHER" id="PTHR48078:SF6">
    <property type="entry name" value="L-THREONINE DEHYDRATASE CATABOLIC TDCB"/>
    <property type="match status" value="1"/>
</dbReference>
<comment type="catalytic activity">
    <reaction evidence="1">
        <text>L-threonine = 2-oxobutanoate + NH4(+)</text>
        <dbReference type="Rhea" id="RHEA:22108"/>
        <dbReference type="ChEBI" id="CHEBI:16763"/>
        <dbReference type="ChEBI" id="CHEBI:28938"/>
        <dbReference type="ChEBI" id="CHEBI:57926"/>
        <dbReference type="EC" id="4.3.1.19"/>
    </reaction>
</comment>
<dbReference type="SUPFAM" id="SSF53686">
    <property type="entry name" value="Tryptophan synthase beta subunit-like PLP-dependent enzymes"/>
    <property type="match status" value="1"/>
</dbReference>
<evidence type="ECO:0000256" key="8">
    <source>
        <dbReference type="ARBA" id="ARBA00031427"/>
    </source>
</evidence>